<organism evidence="2 3">
    <name type="scientific">Streblomastix strix</name>
    <dbReference type="NCBI Taxonomy" id="222440"/>
    <lineage>
        <taxon>Eukaryota</taxon>
        <taxon>Metamonada</taxon>
        <taxon>Preaxostyla</taxon>
        <taxon>Oxymonadida</taxon>
        <taxon>Streblomastigidae</taxon>
        <taxon>Streblomastix</taxon>
    </lineage>
</organism>
<evidence type="ECO:0000313" key="3">
    <source>
        <dbReference type="Proteomes" id="UP000324800"/>
    </source>
</evidence>
<sequence>MFSLSIILALYLTCLASAEEKINQNKNLSPLVIVPGLGQSRLEYRFRNEGPSAPFRPIWLEKDLIEQNKSLYLDDLKIFYNPETDEYSSSDHVEVRPQEYGGVNGFTILDPKYPETDRFITLVKNLENIGYSVGTTLFGAPYDFRITGPTNAKKFNVFADLQKLIEKAYEMNNKKKVFVFGHSYGCVLTKHFLSTYVPGISLEESYNSAKFSAPIQWLLPNKYGYDIENDVILEIPSLNVTITPKNMSWVFESTGRLDQLKAMNNVKDLRDQLNPPHVKSFVFICTGTDTWWQQEGSDVFGDGDNSVSVRSLRVPHLWVNEQEEPVIIKEYTGADHSGILKDDRFWVEVKKILLGGLDDDNIDANIDININEKEL</sequence>
<evidence type="ECO:0000313" key="2">
    <source>
        <dbReference type="EMBL" id="KAA6398131.1"/>
    </source>
</evidence>
<dbReference type="GO" id="GO:0006629">
    <property type="term" value="P:lipid metabolic process"/>
    <property type="evidence" value="ECO:0007669"/>
    <property type="project" value="InterPro"/>
</dbReference>
<feature type="signal peptide" evidence="1">
    <location>
        <begin position="1"/>
        <end position="18"/>
    </location>
</feature>
<dbReference type="InterPro" id="IPR003386">
    <property type="entry name" value="LACT/PDAT_acylTrfase"/>
</dbReference>
<dbReference type="AlphaFoldDB" id="A0A5J4WT64"/>
<dbReference type="SUPFAM" id="SSF53474">
    <property type="entry name" value="alpha/beta-Hydrolases"/>
    <property type="match status" value="1"/>
</dbReference>
<reference evidence="2 3" key="1">
    <citation type="submission" date="2019-03" db="EMBL/GenBank/DDBJ databases">
        <title>Single cell metagenomics reveals metabolic interactions within the superorganism composed of flagellate Streblomastix strix and complex community of Bacteroidetes bacteria on its surface.</title>
        <authorList>
            <person name="Treitli S.C."/>
            <person name="Kolisko M."/>
            <person name="Husnik F."/>
            <person name="Keeling P."/>
            <person name="Hampl V."/>
        </authorList>
    </citation>
    <scope>NUCLEOTIDE SEQUENCE [LARGE SCALE GENOMIC DNA]</scope>
    <source>
        <strain evidence="2">ST1C</strain>
    </source>
</reference>
<dbReference type="Proteomes" id="UP000324800">
    <property type="component" value="Unassembled WGS sequence"/>
</dbReference>
<comment type="caution">
    <text evidence="2">The sequence shown here is derived from an EMBL/GenBank/DDBJ whole genome shotgun (WGS) entry which is preliminary data.</text>
</comment>
<evidence type="ECO:0000256" key="1">
    <source>
        <dbReference type="SAM" id="SignalP"/>
    </source>
</evidence>
<proteinExistence type="predicted"/>
<protein>
    <submittedName>
        <fullName evidence="2">Putative phosphatidylcholine-sterol O-acyltransferase</fullName>
    </submittedName>
</protein>
<dbReference type="EMBL" id="SNRW01001028">
    <property type="protein sequence ID" value="KAA6398131.1"/>
    <property type="molecule type" value="Genomic_DNA"/>
</dbReference>
<dbReference type="GO" id="GO:0008374">
    <property type="term" value="F:O-acyltransferase activity"/>
    <property type="evidence" value="ECO:0007669"/>
    <property type="project" value="InterPro"/>
</dbReference>
<feature type="chain" id="PRO_5023934324" evidence="1">
    <location>
        <begin position="19"/>
        <end position="375"/>
    </location>
</feature>
<keyword evidence="2" id="KW-0012">Acyltransferase</keyword>
<gene>
    <name evidence="2" type="ORF">EZS28_006343</name>
</gene>
<dbReference type="Pfam" id="PF02450">
    <property type="entry name" value="LCAT"/>
    <property type="match status" value="1"/>
</dbReference>
<dbReference type="PANTHER" id="PTHR11440">
    <property type="entry name" value="LECITHIN-CHOLESTEROL ACYLTRANSFERASE-RELATED"/>
    <property type="match status" value="1"/>
</dbReference>
<name>A0A5J4WT64_9EUKA</name>
<accession>A0A5J4WT64</accession>
<dbReference type="Gene3D" id="3.40.50.1820">
    <property type="entry name" value="alpha/beta hydrolase"/>
    <property type="match status" value="1"/>
</dbReference>
<dbReference type="OrthoDB" id="190846at2759"/>
<keyword evidence="1" id="KW-0732">Signal</keyword>
<dbReference type="InterPro" id="IPR029058">
    <property type="entry name" value="AB_hydrolase_fold"/>
</dbReference>
<keyword evidence="2" id="KW-0808">Transferase</keyword>